<dbReference type="Proteomes" id="UP000292347">
    <property type="component" value="Unassembled WGS sequence"/>
</dbReference>
<sequence>MHLHKEAIQAIDAFPRIPLGRLLPQVRKQPADGSRQFFMRAGAEPMKRRRDSDHSVDGKPQLRALERFIVRHESSPCLALRDRLQPGRRIRNPGIGSMDRLHDGAPN</sequence>
<gene>
    <name evidence="2" type="ORF">EO081_07600</name>
</gene>
<evidence type="ECO:0000256" key="1">
    <source>
        <dbReference type="SAM" id="MobiDB-lite"/>
    </source>
</evidence>
<reference evidence="2 3" key="1">
    <citation type="submission" date="2019-01" db="EMBL/GenBank/DDBJ databases">
        <title>Sphingomonas mucosissima sp. nov. and Sphingomonas desiccabilis sp. nov., from biological soil crusts in the Colorado Plateau, USA.</title>
        <authorList>
            <person name="Zhu D."/>
        </authorList>
    </citation>
    <scope>NUCLEOTIDE SEQUENCE [LARGE SCALE GENOMIC DNA]</scope>
    <source>
        <strain evidence="2 3">CP1D</strain>
    </source>
</reference>
<dbReference type="AlphaFoldDB" id="A0A4Q2J174"/>
<evidence type="ECO:0000313" key="3">
    <source>
        <dbReference type="Proteomes" id="UP000292347"/>
    </source>
</evidence>
<protein>
    <submittedName>
        <fullName evidence="2">Uncharacterized protein</fullName>
    </submittedName>
</protein>
<dbReference type="RefSeq" id="WP_129341242.1">
    <property type="nucleotide sequence ID" value="NZ_JAWDJZ010000006.1"/>
</dbReference>
<evidence type="ECO:0000313" key="2">
    <source>
        <dbReference type="EMBL" id="RXZ35473.1"/>
    </source>
</evidence>
<comment type="caution">
    <text evidence="2">The sequence shown here is derived from an EMBL/GenBank/DDBJ whole genome shotgun (WGS) entry which is preliminary data.</text>
</comment>
<organism evidence="2 3">
    <name type="scientific">Sphingomonas desiccabilis</name>
    <dbReference type="NCBI Taxonomy" id="429134"/>
    <lineage>
        <taxon>Bacteria</taxon>
        <taxon>Pseudomonadati</taxon>
        <taxon>Pseudomonadota</taxon>
        <taxon>Alphaproteobacteria</taxon>
        <taxon>Sphingomonadales</taxon>
        <taxon>Sphingomonadaceae</taxon>
        <taxon>Sphingomonas</taxon>
    </lineage>
</organism>
<keyword evidence="3" id="KW-1185">Reference proteome</keyword>
<dbReference type="EMBL" id="SDPT01000001">
    <property type="protein sequence ID" value="RXZ35473.1"/>
    <property type="molecule type" value="Genomic_DNA"/>
</dbReference>
<name>A0A4Q2J174_9SPHN</name>
<feature type="region of interest" description="Disordered" evidence="1">
    <location>
        <begin position="40"/>
        <end position="60"/>
    </location>
</feature>
<accession>A0A4Q2J174</accession>
<feature type="region of interest" description="Disordered" evidence="1">
    <location>
        <begin position="84"/>
        <end position="107"/>
    </location>
</feature>
<proteinExistence type="predicted"/>